<proteinExistence type="predicted"/>
<accession>A0A9X2YR86</accession>
<feature type="transmembrane region" description="Helical" evidence="1">
    <location>
        <begin position="94"/>
        <end position="118"/>
    </location>
</feature>
<keyword evidence="1" id="KW-0472">Membrane</keyword>
<protein>
    <recommendedName>
        <fullName evidence="4">Transmembrane protein</fullName>
    </recommendedName>
</protein>
<organism evidence="2 3">
    <name type="scientific">[Mycobacterium] manitobense</name>
    <dbReference type="NCBI Taxonomy" id="190147"/>
    <lineage>
        <taxon>Bacteria</taxon>
        <taxon>Bacillati</taxon>
        <taxon>Actinomycetota</taxon>
        <taxon>Actinomycetes</taxon>
        <taxon>Mycobacteriales</taxon>
        <taxon>Mycobacteriaceae</taxon>
        <taxon>Mycolicibacterium</taxon>
    </lineage>
</organism>
<gene>
    <name evidence="2" type="ORF">H7I41_22415</name>
</gene>
<dbReference type="Proteomes" id="UP001140293">
    <property type="component" value="Unassembled WGS sequence"/>
</dbReference>
<dbReference type="RefSeq" id="WP_264014852.1">
    <property type="nucleotide sequence ID" value="NZ_JACKSJ010000192.1"/>
</dbReference>
<evidence type="ECO:0000313" key="2">
    <source>
        <dbReference type="EMBL" id="MCV7172678.1"/>
    </source>
</evidence>
<evidence type="ECO:0000256" key="1">
    <source>
        <dbReference type="SAM" id="Phobius"/>
    </source>
</evidence>
<evidence type="ECO:0000313" key="3">
    <source>
        <dbReference type="Proteomes" id="UP001140293"/>
    </source>
</evidence>
<evidence type="ECO:0008006" key="4">
    <source>
        <dbReference type="Google" id="ProtNLM"/>
    </source>
</evidence>
<dbReference type="AlphaFoldDB" id="A0A9X2YR86"/>
<sequence length="121" mass="12607">MSQHPPHPPAVSPDQRRDARRTGILAPLVVVAACVSVFWSMLAGANALDVCRSGCDAGVNLTVFGWVWGGAAVAFVLMTVGIRRARRQGRPTSPWPAAALAIICFTAVSGVLIVSAIAGML</sequence>
<name>A0A9X2YR86_9MYCO</name>
<keyword evidence="1" id="KW-1133">Transmembrane helix</keyword>
<reference evidence="2" key="2">
    <citation type="journal article" date="2022" name="BMC Genomics">
        <title>Comparative genome analysis of mycobacteria focusing on tRNA and non-coding RNA.</title>
        <authorList>
            <person name="Behra P.R.K."/>
            <person name="Pettersson B.M.F."/>
            <person name="Ramesh M."/>
            <person name="Das S."/>
            <person name="Dasgupta S."/>
            <person name="Kirsebom L.A."/>
        </authorList>
    </citation>
    <scope>NUCLEOTIDE SEQUENCE</scope>
    <source>
        <strain evidence="2">DSM 44615</strain>
    </source>
</reference>
<dbReference type="EMBL" id="JACKSJ010000192">
    <property type="protein sequence ID" value="MCV7172678.1"/>
    <property type="molecule type" value="Genomic_DNA"/>
</dbReference>
<feature type="transmembrane region" description="Helical" evidence="1">
    <location>
        <begin position="63"/>
        <end position="82"/>
    </location>
</feature>
<feature type="transmembrane region" description="Helical" evidence="1">
    <location>
        <begin position="24"/>
        <end position="43"/>
    </location>
</feature>
<reference evidence="2" key="1">
    <citation type="submission" date="2020-07" db="EMBL/GenBank/DDBJ databases">
        <authorList>
            <person name="Pettersson B.M.F."/>
            <person name="Behra P.R.K."/>
            <person name="Ramesh M."/>
            <person name="Das S."/>
            <person name="Dasgupta S."/>
            <person name="Kirsebom L.A."/>
        </authorList>
    </citation>
    <scope>NUCLEOTIDE SEQUENCE</scope>
    <source>
        <strain evidence="2">DSM 44615</strain>
    </source>
</reference>
<keyword evidence="3" id="KW-1185">Reference proteome</keyword>
<keyword evidence="1" id="KW-0812">Transmembrane</keyword>
<comment type="caution">
    <text evidence="2">The sequence shown here is derived from an EMBL/GenBank/DDBJ whole genome shotgun (WGS) entry which is preliminary data.</text>
</comment>